<dbReference type="NCBIfam" id="TIGR02823">
    <property type="entry name" value="oxido_YhdH"/>
    <property type="match status" value="1"/>
</dbReference>
<dbReference type="PANTHER" id="PTHR43677">
    <property type="entry name" value="SHORT-CHAIN DEHYDROGENASE/REDUCTASE"/>
    <property type="match status" value="1"/>
</dbReference>
<dbReference type="SMART" id="SM00829">
    <property type="entry name" value="PKS_ER"/>
    <property type="match status" value="1"/>
</dbReference>
<dbReference type="RefSeq" id="WP_014657561.1">
    <property type="nucleotide sequence ID" value="NC_017731.1"/>
</dbReference>
<sequence>MKALVLQKHDDQLTSDIQSIPTEQLPAGDVIVDIYWSTLNYKDALAISGKAGIVRQYPMVPGIDFSGVVHHSEDPRFSVGQHVLLTGWGVGETHWGGLATQARVPADYLTPLPEDLSLRQAMIIGTAGFTAMLCVNALEDAGITPERGEIIVSGASGGVGSTAIQLLSSLGYDVVAISGRAENSDYLQQIGAKRVLPRSQFTSPAKPLDKQHWAGAIDTVGAEVLANILAQTQYNGAVAACGLAGGFSLPTTVMPFILRNIRLQGVDSVYYPAAKRSAVWQRLTQLLPESFYTQVTSEITLTQSIEYAQKILKNQITGRTLVNISRS</sequence>
<dbReference type="EMBL" id="CP003488">
    <property type="protein sequence ID" value="AFH94621.1"/>
    <property type="molecule type" value="Genomic_DNA"/>
</dbReference>
<dbReference type="Pfam" id="PF00107">
    <property type="entry name" value="ADH_zinc_N"/>
    <property type="match status" value="1"/>
</dbReference>
<gene>
    <name evidence="2" type="ordered locus">S70_13945</name>
</gene>
<organism evidence="2 3">
    <name type="scientific">Providencia stuartii (strain MRSN 2154)</name>
    <dbReference type="NCBI Taxonomy" id="1157951"/>
    <lineage>
        <taxon>Bacteria</taxon>
        <taxon>Pseudomonadati</taxon>
        <taxon>Pseudomonadota</taxon>
        <taxon>Gammaproteobacteria</taxon>
        <taxon>Enterobacterales</taxon>
        <taxon>Morganellaceae</taxon>
        <taxon>Providencia</taxon>
    </lineage>
</organism>
<dbReference type="Proteomes" id="UP000005012">
    <property type="component" value="Chromosome"/>
</dbReference>
<dbReference type="Gene3D" id="3.40.50.720">
    <property type="entry name" value="NAD(P)-binding Rossmann-like Domain"/>
    <property type="match status" value="1"/>
</dbReference>
<feature type="domain" description="Enoyl reductase (ER)" evidence="1">
    <location>
        <begin position="8"/>
        <end position="322"/>
    </location>
</feature>
<evidence type="ECO:0000259" key="1">
    <source>
        <dbReference type="SMART" id="SM00829"/>
    </source>
</evidence>
<dbReference type="InterPro" id="IPR036291">
    <property type="entry name" value="NAD(P)-bd_dom_sf"/>
</dbReference>
<dbReference type="CDD" id="cd08288">
    <property type="entry name" value="MDR_yhdh"/>
    <property type="match status" value="1"/>
</dbReference>
<dbReference type="InterPro" id="IPR020843">
    <property type="entry name" value="ER"/>
</dbReference>
<dbReference type="InterPro" id="IPR011032">
    <property type="entry name" value="GroES-like_sf"/>
</dbReference>
<dbReference type="HOGENOM" id="CLU_026673_26_3_6"/>
<protein>
    <submittedName>
        <fullName evidence="2">Zinc-binding dehydrogenase</fullName>
    </submittedName>
</protein>
<reference evidence="3" key="2">
    <citation type="submission" date="2012-04" db="EMBL/GenBank/DDBJ databases">
        <title>Complete genome sequence of Providencia stuartii clinical isolate MRSN 2154.</title>
        <authorList>
            <person name="Clifford R.J."/>
            <person name="Hang J."/>
            <person name="Riley M.C."/>
            <person name="Onmus-Leone F."/>
            <person name="Kuschner R.A."/>
            <person name="Lesho E.P."/>
            <person name="Waterman P.E."/>
        </authorList>
    </citation>
    <scope>NUCLEOTIDE SEQUENCE [LARGE SCALE GENOMIC DNA]</scope>
    <source>
        <strain evidence="3">MRSN 2154</strain>
    </source>
</reference>
<dbReference type="PATRIC" id="fig|1157951.4.peg.2803"/>
<reference evidence="2 3" key="1">
    <citation type="journal article" date="2012" name="J. Bacteriol.">
        <title>Complete Genome Sequence of Providencia stuartii Clinical Isolate MRSN 2154.</title>
        <authorList>
            <person name="Clifford R.J."/>
            <person name="Hang J."/>
            <person name="Riley M.C."/>
            <person name="Onmus-Leone F."/>
            <person name="Kuschner R.A."/>
            <person name="Lesho E.P."/>
            <person name="Waterman P.E."/>
        </authorList>
    </citation>
    <scope>NUCLEOTIDE SEQUENCE [LARGE SCALE GENOMIC DNA]</scope>
    <source>
        <strain evidence="2 3">MRSN 2154</strain>
    </source>
</reference>
<dbReference type="KEGG" id="psi:S70_13945"/>
<dbReference type="Pfam" id="PF08240">
    <property type="entry name" value="ADH_N"/>
    <property type="match status" value="1"/>
</dbReference>
<dbReference type="InterPro" id="IPR014188">
    <property type="entry name" value="Acrylyl-CoA_reductase_AcuI"/>
</dbReference>
<dbReference type="OrthoDB" id="9782155at2"/>
<dbReference type="SUPFAM" id="SSF50129">
    <property type="entry name" value="GroES-like"/>
    <property type="match status" value="1"/>
</dbReference>
<evidence type="ECO:0000313" key="3">
    <source>
        <dbReference type="Proteomes" id="UP000005012"/>
    </source>
</evidence>
<dbReference type="PANTHER" id="PTHR43677:SF1">
    <property type="entry name" value="ACRYLYL-COA REDUCTASE ACUI-RELATED"/>
    <property type="match status" value="1"/>
</dbReference>
<dbReference type="AlphaFoldDB" id="A0A140NNZ7"/>
<accession>A0A140NNZ7</accession>
<dbReference type="SUPFAM" id="SSF51735">
    <property type="entry name" value="NAD(P)-binding Rossmann-fold domains"/>
    <property type="match status" value="1"/>
</dbReference>
<proteinExistence type="predicted"/>
<evidence type="ECO:0000313" key="2">
    <source>
        <dbReference type="EMBL" id="AFH94621.1"/>
    </source>
</evidence>
<dbReference type="InterPro" id="IPR051397">
    <property type="entry name" value="Zn-ADH-like_protein"/>
</dbReference>
<dbReference type="InterPro" id="IPR013154">
    <property type="entry name" value="ADH-like_N"/>
</dbReference>
<dbReference type="Gene3D" id="3.90.180.10">
    <property type="entry name" value="Medium-chain alcohol dehydrogenases, catalytic domain"/>
    <property type="match status" value="1"/>
</dbReference>
<dbReference type="InterPro" id="IPR013149">
    <property type="entry name" value="ADH-like_C"/>
</dbReference>
<dbReference type="GeneID" id="93520658"/>
<dbReference type="GO" id="GO:0043957">
    <property type="term" value="F:acryloyl-CoA reductase (NADPH) activity"/>
    <property type="evidence" value="ECO:0007669"/>
    <property type="project" value="TreeGrafter"/>
</dbReference>
<name>A0A140NNZ7_PROSM</name>